<dbReference type="EMBL" id="CM011679">
    <property type="protein sequence ID" value="TMS18272.1"/>
    <property type="molecule type" value="Genomic_DNA"/>
</dbReference>
<reference evidence="1" key="1">
    <citation type="submission" date="2018-11" db="EMBL/GenBank/DDBJ databases">
        <title>The sequence and de novo assembly of Larimichthys crocea genome using PacBio and Hi-C technologies.</title>
        <authorList>
            <person name="Xu P."/>
            <person name="Chen B."/>
            <person name="Zhou Z."/>
            <person name="Ke Q."/>
            <person name="Wu Y."/>
            <person name="Bai H."/>
            <person name="Pu F."/>
        </authorList>
    </citation>
    <scope>NUCLEOTIDE SEQUENCE</scope>
    <source>
        <tissue evidence="1">Muscle</tissue>
    </source>
</reference>
<gene>
    <name evidence="1" type="ORF">E3U43_010598</name>
</gene>
<accession>A0ACD3RG11</accession>
<protein>
    <submittedName>
        <fullName evidence="1">Uncharacterized protein</fullName>
    </submittedName>
</protein>
<sequence length="275" mass="30393">MDINKPRNSNQTSPSLKLSNGYILPEGKLTPNALFVGGIDTNVDENEMRDFFARYGTVKEVKIITYRGGICKGYGFVYFSEEVNIQTIVEQQISFKGRKLKLGPAIMKERSSRSMPSRLISPAPWMSPTQYFYCACCSPVGGGVAQPSPVPQWRKPLQSDVLLLQLWRGHDATDASELRTERLPLPVHSTSMDGGPEDTACQSELCGLWSPDYVDCAVVHNYSDTAYSESKCRQDDILMLWTAGSNPTSPPSSSSPPSPQFLRPILTPDCRSSSL</sequence>
<keyword evidence="2" id="KW-1185">Reference proteome</keyword>
<evidence type="ECO:0000313" key="2">
    <source>
        <dbReference type="Proteomes" id="UP000793456"/>
    </source>
</evidence>
<proteinExistence type="predicted"/>
<evidence type="ECO:0000313" key="1">
    <source>
        <dbReference type="EMBL" id="TMS18272.1"/>
    </source>
</evidence>
<name>A0ACD3RG11_LARCR</name>
<organism evidence="1 2">
    <name type="scientific">Larimichthys crocea</name>
    <name type="common">Large yellow croaker</name>
    <name type="synonym">Pseudosciaena crocea</name>
    <dbReference type="NCBI Taxonomy" id="215358"/>
    <lineage>
        <taxon>Eukaryota</taxon>
        <taxon>Metazoa</taxon>
        <taxon>Chordata</taxon>
        <taxon>Craniata</taxon>
        <taxon>Vertebrata</taxon>
        <taxon>Euteleostomi</taxon>
        <taxon>Actinopterygii</taxon>
        <taxon>Neopterygii</taxon>
        <taxon>Teleostei</taxon>
        <taxon>Neoteleostei</taxon>
        <taxon>Acanthomorphata</taxon>
        <taxon>Eupercaria</taxon>
        <taxon>Sciaenidae</taxon>
        <taxon>Larimichthys</taxon>
    </lineage>
</organism>
<dbReference type="Proteomes" id="UP000793456">
    <property type="component" value="Chromosome VI"/>
</dbReference>
<comment type="caution">
    <text evidence="1">The sequence shown here is derived from an EMBL/GenBank/DDBJ whole genome shotgun (WGS) entry which is preliminary data.</text>
</comment>